<sequence>MVAESKLRKISEFLMTLGLFITVFAFMGFNILAYLGLVYIPSHLFGLFLLFFGLFINPEILFNLKKPKVILFLIILVIIYALLVIQVLDYFSRLV</sequence>
<feature type="transmembrane region" description="Helical" evidence="1">
    <location>
        <begin position="12"/>
        <end position="32"/>
    </location>
</feature>
<accession>A0A150INR9</accession>
<protein>
    <submittedName>
        <fullName evidence="3">Uncharacterized protein</fullName>
    </submittedName>
</protein>
<proteinExistence type="predicted"/>
<keyword evidence="1" id="KW-0472">Membrane</keyword>
<evidence type="ECO:0000313" key="6">
    <source>
        <dbReference type="Proteomes" id="UP000092401"/>
    </source>
</evidence>
<reference evidence="5 6" key="1">
    <citation type="journal article" date="2016" name="ISME J.">
        <title>Chasing the elusive Euryarchaeota class WSA2: genomes reveal a uniquely fastidious methyl-reducing methanogen.</title>
        <authorList>
            <person name="Nobu M.K."/>
            <person name="Narihiro T."/>
            <person name="Kuroda K."/>
            <person name="Mei R."/>
            <person name="Liu W.T."/>
        </authorList>
    </citation>
    <scope>NUCLEOTIDE SEQUENCE [LARGE SCALE GENOMIC DNA]</scope>
    <source>
        <strain evidence="2">B03fssc0709_Meth_Bin005</strain>
        <strain evidence="3">B15fssc0709_Meth_Bin003</strain>
        <strain evidence="4">BMIXfssc0709_Meth_Bin006</strain>
    </source>
</reference>
<evidence type="ECO:0000313" key="4">
    <source>
        <dbReference type="EMBL" id="KYC51014.1"/>
    </source>
</evidence>
<accession>A0A150J225</accession>
<feature type="transmembrane region" description="Helical" evidence="1">
    <location>
        <begin position="38"/>
        <end position="57"/>
    </location>
</feature>
<evidence type="ECO:0000313" key="2">
    <source>
        <dbReference type="EMBL" id="KYC44404.1"/>
    </source>
</evidence>
<dbReference type="AlphaFoldDB" id="A0A150INR9"/>
<dbReference type="EMBL" id="LNGF01000062">
    <property type="protein sequence ID" value="KYC46538.1"/>
    <property type="molecule type" value="Genomic_DNA"/>
</dbReference>
<evidence type="ECO:0000256" key="1">
    <source>
        <dbReference type="SAM" id="Phobius"/>
    </source>
</evidence>
<name>A0A150INR9_9EURY</name>
<feature type="transmembrane region" description="Helical" evidence="1">
    <location>
        <begin position="69"/>
        <end position="88"/>
    </location>
</feature>
<dbReference type="Proteomes" id="UP000092401">
    <property type="component" value="Unassembled WGS sequence"/>
</dbReference>
<keyword evidence="1" id="KW-1133">Transmembrane helix</keyword>
<organism evidence="3 5">
    <name type="scientific">Candidatus Methanofastidiosum methylothiophilum</name>
    <dbReference type="NCBI Taxonomy" id="1705564"/>
    <lineage>
        <taxon>Archaea</taxon>
        <taxon>Methanobacteriati</taxon>
        <taxon>Methanobacteriota</taxon>
        <taxon>Stenosarchaea group</taxon>
        <taxon>Candidatus Methanofastidiosia</taxon>
        <taxon>Candidatus Methanofastidiosales</taxon>
        <taxon>Candidatus Methanofastidiosaceae</taxon>
        <taxon>Candidatus Methanofastidiosum</taxon>
    </lineage>
</organism>
<dbReference type="EMBL" id="LNGE01000070">
    <property type="protein sequence ID" value="KYC44404.1"/>
    <property type="molecule type" value="Genomic_DNA"/>
</dbReference>
<evidence type="ECO:0000313" key="3">
    <source>
        <dbReference type="EMBL" id="KYC46538.1"/>
    </source>
</evidence>
<gene>
    <name evidence="2" type="ORF">APG10_01760</name>
    <name evidence="3" type="ORF">APG11_01844</name>
    <name evidence="4" type="ORF">APG12_00438</name>
</gene>
<keyword evidence="1" id="KW-0812">Transmembrane</keyword>
<dbReference type="EMBL" id="LNJC01000005">
    <property type="protein sequence ID" value="KYC51014.1"/>
    <property type="molecule type" value="Genomic_DNA"/>
</dbReference>
<accession>A0A150II80</accession>
<comment type="caution">
    <text evidence="3">The sequence shown here is derived from an EMBL/GenBank/DDBJ whole genome shotgun (WGS) entry which is preliminary data.</text>
</comment>
<dbReference type="Proteomes" id="UP000092403">
    <property type="component" value="Unassembled WGS sequence"/>
</dbReference>
<dbReference type="Proteomes" id="UP000091929">
    <property type="component" value="Unassembled WGS sequence"/>
</dbReference>
<evidence type="ECO:0000313" key="5">
    <source>
        <dbReference type="Proteomes" id="UP000091929"/>
    </source>
</evidence>